<proteinExistence type="predicted"/>
<sequence>MTILKAGESVGGIKETGRSFTESNPQKKNPPNNMNVVILLLRKKDKIEFTYYFLPFRNRLKYHL</sequence>
<organism evidence="2 3">
    <name type="scientific">Leptospira licerasiae str. MMD4847</name>
    <dbReference type="NCBI Taxonomy" id="1049971"/>
    <lineage>
        <taxon>Bacteria</taxon>
        <taxon>Pseudomonadati</taxon>
        <taxon>Spirochaetota</taxon>
        <taxon>Spirochaetia</taxon>
        <taxon>Leptospirales</taxon>
        <taxon>Leptospiraceae</taxon>
        <taxon>Leptospira</taxon>
    </lineage>
</organism>
<name>A0ABP2RIS0_9LEPT</name>
<accession>A0ABP2RIS0</accession>
<evidence type="ECO:0000313" key="3">
    <source>
        <dbReference type="Proteomes" id="UP000018720"/>
    </source>
</evidence>
<evidence type="ECO:0000313" key="2">
    <source>
        <dbReference type="EMBL" id="EJZ42338.1"/>
    </source>
</evidence>
<comment type="caution">
    <text evidence="2">The sequence shown here is derived from an EMBL/GenBank/DDBJ whole genome shotgun (WGS) entry which is preliminary data.</text>
</comment>
<reference evidence="2 3" key="1">
    <citation type="submission" date="2012-08" db="EMBL/GenBank/DDBJ databases">
        <authorList>
            <person name="Harkins D.M."/>
            <person name="Durkin A.S."/>
            <person name="Selengut J.D."/>
            <person name="Sanka R."/>
            <person name="DePew J."/>
            <person name="Purushe J."/>
            <person name="Matthias M.A."/>
            <person name="Vinetz J.M."/>
            <person name="Sutton G.G."/>
            <person name="Nelson W.C."/>
            <person name="Fouts D.E."/>
        </authorList>
    </citation>
    <scope>NUCLEOTIDE SEQUENCE [LARGE SCALE GENOMIC DNA]</scope>
    <source>
        <strain evidence="2 3">MMD4847</strain>
    </source>
</reference>
<gene>
    <name evidence="2" type="ORF">LEP1GSC178_0055</name>
</gene>
<keyword evidence="3" id="KW-1185">Reference proteome</keyword>
<feature type="region of interest" description="Disordered" evidence="1">
    <location>
        <begin position="1"/>
        <end position="32"/>
    </location>
</feature>
<dbReference type="EMBL" id="AHOM02000005">
    <property type="protein sequence ID" value="EJZ42338.1"/>
    <property type="molecule type" value="Genomic_DNA"/>
</dbReference>
<dbReference type="Proteomes" id="UP000018720">
    <property type="component" value="Unassembled WGS sequence"/>
</dbReference>
<evidence type="ECO:0000256" key="1">
    <source>
        <dbReference type="SAM" id="MobiDB-lite"/>
    </source>
</evidence>
<protein>
    <submittedName>
        <fullName evidence="2">Uncharacterized protein</fullName>
    </submittedName>
</protein>